<evidence type="ECO:0000313" key="2">
    <source>
        <dbReference type="EMBL" id="KAG9240091.1"/>
    </source>
</evidence>
<comment type="caution">
    <text evidence="2">The sequence shown here is derived from an EMBL/GenBank/DDBJ whole genome shotgun (WGS) entry which is preliminary data.</text>
</comment>
<keyword evidence="1" id="KW-0732">Signal</keyword>
<feature type="chain" id="PRO_5040299610" description="Biotrophy-associated secreted protein 2" evidence="1">
    <location>
        <begin position="19"/>
        <end position="124"/>
    </location>
</feature>
<accession>A0A9P8CCB7</accession>
<evidence type="ECO:0000256" key="1">
    <source>
        <dbReference type="SAM" id="SignalP"/>
    </source>
</evidence>
<dbReference type="EMBL" id="MU254593">
    <property type="protein sequence ID" value="KAG9240091.1"/>
    <property type="molecule type" value="Genomic_DNA"/>
</dbReference>
<sequence length="124" mass="12320">MVHITLAAVFTLFITALAVTPNDAGAKSVGLADGQQCITGSCTSNADCQSACCAGNPTMGVCSAEAASLQSGKTGCGFVDPNAPCSVLGECDWGTGFRIGADGGTVTAAKAQVAKQGFRRSLIV</sequence>
<protein>
    <recommendedName>
        <fullName evidence="4">Biotrophy-associated secreted protein 2</fullName>
    </recommendedName>
</protein>
<dbReference type="OrthoDB" id="2132010at2759"/>
<evidence type="ECO:0000313" key="3">
    <source>
        <dbReference type="Proteomes" id="UP000887226"/>
    </source>
</evidence>
<gene>
    <name evidence="2" type="ORF">BJ878DRAFT_579317</name>
</gene>
<dbReference type="AlphaFoldDB" id="A0A9P8CCB7"/>
<dbReference type="Proteomes" id="UP000887226">
    <property type="component" value="Unassembled WGS sequence"/>
</dbReference>
<reference evidence="2" key="1">
    <citation type="journal article" date="2021" name="IMA Fungus">
        <title>Genomic characterization of three marine fungi, including Emericellopsis atlantica sp. nov. with signatures of a generalist lifestyle and marine biomass degradation.</title>
        <authorList>
            <person name="Hagestad O.C."/>
            <person name="Hou L."/>
            <person name="Andersen J.H."/>
            <person name="Hansen E.H."/>
            <person name="Altermark B."/>
            <person name="Li C."/>
            <person name="Kuhnert E."/>
            <person name="Cox R.J."/>
            <person name="Crous P.W."/>
            <person name="Spatafora J.W."/>
            <person name="Lail K."/>
            <person name="Amirebrahimi M."/>
            <person name="Lipzen A."/>
            <person name="Pangilinan J."/>
            <person name="Andreopoulos W."/>
            <person name="Hayes R.D."/>
            <person name="Ng V."/>
            <person name="Grigoriev I.V."/>
            <person name="Jackson S.A."/>
            <person name="Sutton T.D.S."/>
            <person name="Dobson A.D.W."/>
            <person name="Rama T."/>
        </authorList>
    </citation>
    <scope>NUCLEOTIDE SEQUENCE</scope>
    <source>
        <strain evidence="2">TRa3180A</strain>
    </source>
</reference>
<name>A0A9P8CCB7_9HELO</name>
<keyword evidence="3" id="KW-1185">Reference proteome</keyword>
<organism evidence="2 3">
    <name type="scientific">Calycina marina</name>
    <dbReference type="NCBI Taxonomy" id="1763456"/>
    <lineage>
        <taxon>Eukaryota</taxon>
        <taxon>Fungi</taxon>
        <taxon>Dikarya</taxon>
        <taxon>Ascomycota</taxon>
        <taxon>Pezizomycotina</taxon>
        <taxon>Leotiomycetes</taxon>
        <taxon>Helotiales</taxon>
        <taxon>Pezizellaceae</taxon>
        <taxon>Calycina</taxon>
    </lineage>
</organism>
<feature type="signal peptide" evidence="1">
    <location>
        <begin position="1"/>
        <end position="18"/>
    </location>
</feature>
<evidence type="ECO:0008006" key="4">
    <source>
        <dbReference type="Google" id="ProtNLM"/>
    </source>
</evidence>
<proteinExistence type="predicted"/>